<dbReference type="Pfam" id="PF08811">
    <property type="entry name" value="DUF1800"/>
    <property type="match status" value="1"/>
</dbReference>
<dbReference type="Proteomes" id="UP000319859">
    <property type="component" value="Unassembled WGS sequence"/>
</dbReference>
<feature type="compositionally biased region" description="Pro residues" evidence="1">
    <location>
        <begin position="1"/>
        <end position="12"/>
    </location>
</feature>
<evidence type="ECO:0000313" key="3">
    <source>
        <dbReference type="Proteomes" id="UP000319859"/>
    </source>
</evidence>
<evidence type="ECO:0000256" key="1">
    <source>
        <dbReference type="SAM" id="MobiDB-lite"/>
    </source>
</evidence>
<dbReference type="RefSeq" id="WP_246172004.1">
    <property type="nucleotide sequence ID" value="NZ_VITN01000002.1"/>
</dbReference>
<dbReference type="EMBL" id="VITN01000002">
    <property type="protein sequence ID" value="TWB23290.1"/>
    <property type="molecule type" value="Genomic_DNA"/>
</dbReference>
<accession>A0A560FP09</accession>
<gene>
    <name evidence="2" type="ORF">FBZ89_10243</name>
</gene>
<feature type="region of interest" description="Disordered" evidence="1">
    <location>
        <begin position="1"/>
        <end position="22"/>
    </location>
</feature>
<comment type="caution">
    <text evidence="2">The sequence shown here is derived from an EMBL/GenBank/DDBJ whole genome shotgun (WGS) entry which is preliminary data.</text>
</comment>
<name>A0A560FP09_9PROT</name>
<protein>
    <submittedName>
        <fullName evidence="2">Uncharacterized protein (DUF1800 family)</fullName>
    </submittedName>
</protein>
<sequence length="486" mass="52705">MFPLPPDGPLKPPARKHRDADPGIGLFEDIRMTLQAAIATNRFGLGARPGDIAAAQSDPRGWLDAQLAQDPGLPPDLHGVEDSATRLAATYAARKEKDEEARKPLREALRAAYRDDAARRTRAAIATDAPLRERLVHFWSNHFTVSTSRPIVAAAVVPYENEAIRPHVTGRFADMLLAVTRHPVMLAYLDNAVSAGPDSMVGIRRQRGLNENLGRELLELHTLGVDGGYSQADVRELARILTGWSVAAERDRDTGTFLFRPNLHEPGDKILLGQRYSEDGMGEGLLALQRLARHPATARHVATKLARHFIADDPPPAVVAALEKSYRDSDGHLGEVTRTLLRQDAAWVPEARKVKTPTELVVSTGRALGGDIHPVADDGDTDMKAARAEPALRSLALLGQMPFAAPSPAGWPDQAADWVGPEAMVQRVDWALTVGEKLGDRIDPRQIADQVLGPFAGDATRQAVARAPSAAEGLALLISAPEFQRR</sequence>
<reference evidence="2 3" key="1">
    <citation type="submission" date="2019-06" db="EMBL/GenBank/DDBJ databases">
        <title>Genomic Encyclopedia of Type Strains, Phase IV (KMG-V): Genome sequencing to study the core and pangenomes of soil and plant-associated prokaryotes.</title>
        <authorList>
            <person name="Whitman W."/>
        </authorList>
    </citation>
    <scope>NUCLEOTIDE SEQUENCE [LARGE SCALE GENOMIC DNA]</scope>
    <source>
        <strain evidence="2 3">BR 11880</strain>
    </source>
</reference>
<proteinExistence type="predicted"/>
<dbReference type="AlphaFoldDB" id="A0A560FP09"/>
<organism evidence="2 3">
    <name type="scientific">Nitrospirillum amazonense</name>
    <dbReference type="NCBI Taxonomy" id="28077"/>
    <lineage>
        <taxon>Bacteria</taxon>
        <taxon>Pseudomonadati</taxon>
        <taxon>Pseudomonadota</taxon>
        <taxon>Alphaproteobacteria</taxon>
        <taxon>Rhodospirillales</taxon>
        <taxon>Azospirillaceae</taxon>
        <taxon>Nitrospirillum</taxon>
    </lineage>
</organism>
<evidence type="ECO:0000313" key="2">
    <source>
        <dbReference type="EMBL" id="TWB23290.1"/>
    </source>
</evidence>
<dbReference type="InterPro" id="IPR014917">
    <property type="entry name" value="DUF1800"/>
</dbReference>